<dbReference type="eggNOG" id="COG1317">
    <property type="taxonomic scope" value="Bacteria"/>
</dbReference>
<dbReference type="STRING" id="910964.GEAM_2621"/>
<evidence type="ECO:0000313" key="8">
    <source>
        <dbReference type="Proteomes" id="UP000028640"/>
    </source>
</evidence>
<keyword evidence="2" id="KW-0813">Transport</keyword>
<comment type="similarity">
    <text evidence="5">Belongs to the SctL stator family.</text>
</comment>
<gene>
    <name evidence="7" type="ORF">GEAM_2621</name>
</gene>
<dbReference type="OrthoDB" id="6631671at2"/>
<comment type="subcellular location">
    <subcellularLocation>
        <location evidence="1">Cytoplasm</location>
    </subcellularLocation>
</comment>
<evidence type="ECO:0000256" key="4">
    <source>
        <dbReference type="ARBA" id="ARBA00022927"/>
    </source>
</evidence>
<dbReference type="GeneID" id="78382840"/>
<keyword evidence="3" id="KW-0963">Cytoplasm</keyword>
<evidence type="ECO:0000256" key="6">
    <source>
        <dbReference type="SAM" id="Coils"/>
    </source>
</evidence>
<protein>
    <submittedName>
        <fullName evidence="7">YscL family type III secretion system cytoplasmic protein</fullName>
    </submittedName>
</protein>
<sequence length="206" mass="23611">MWQLKTLELLADTQPADSILLPQAILHQHQQGISLIEEAQRQAEQILQQAELQAQQLIEQARYDAEQQVADLLANSQAEFLSRAETLFAGWHEQQIEQEAMIVGRASELLNQVMTRLLEDTSPAQQMNALLRQLLQAQPRGQQATLWCHPANKEHITQWLETRPHLTWERQFDESLEVDQLLLETASGELRIGWQALKTQLLRATA</sequence>
<keyword evidence="6" id="KW-0175">Coiled coil</keyword>
<dbReference type="Pfam" id="PF06188">
    <property type="entry name" value="HrpE"/>
    <property type="match status" value="1"/>
</dbReference>
<dbReference type="InterPro" id="IPR009335">
    <property type="entry name" value="T3SS_HrpE/ATPase_suE"/>
</dbReference>
<keyword evidence="4" id="KW-0653">Protein transport</keyword>
<dbReference type="GO" id="GO:0005737">
    <property type="term" value="C:cytoplasm"/>
    <property type="evidence" value="ECO:0007669"/>
    <property type="project" value="UniProtKB-SubCell"/>
</dbReference>
<evidence type="ECO:0000313" key="7">
    <source>
        <dbReference type="EMBL" id="KFC79838.1"/>
    </source>
</evidence>
<dbReference type="RefSeq" id="WP_034792184.1">
    <property type="nucleotide sequence ID" value="NZ_JMPJ01000063.1"/>
</dbReference>
<organism evidence="7 8">
    <name type="scientific">Ewingella americana (strain ATCC 33852 / DSM 4580 / CCUG 14506 / JCM 5911 / LMG 7869 / NCTC 12157 / CDC 1468-78)</name>
    <dbReference type="NCBI Taxonomy" id="910964"/>
    <lineage>
        <taxon>Bacteria</taxon>
        <taxon>Pseudomonadati</taxon>
        <taxon>Pseudomonadota</taxon>
        <taxon>Gammaproteobacteria</taxon>
        <taxon>Enterobacterales</taxon>
        <taxon>Yersiniaceae</taxon>
        <taxon>Ewingella</taxon>
    </lineage>
</organism>
<feature type="coiled-coil region" evidence="6">
    <location>
        <begin position="33"/>
        <end position="60"/>
    </location>
</feature>
<reference evidence="7 8" key="1">
    <citation type="submission" date="2014-05" db="EMBL/GenBank/DDBJ databases">
        <title>ATOL: Assembling a taxonomically balanced genome-scale reconstruction of the evolutionary history of the Enterobacteriaceae.</title>
        <authorList>
            <person name="Plunkett G.III."/>
            <person name="Neeno-Eckwall E.C."/>
            <person name="Glasner J.D."/>
            <person name="Perna N.T."/>
        </authorList>
    </citation>
    <scope>NUCLEOTIDE SEQUENCE [LARGE SCALE GENOMIC DNA]</scope>
    <source>
        <strain evidence="7 8">ATCC 33852</strain>
    </source>
</reference>
<dbReference type="Proteomes" id="UP000028640">
    <property type="component" value="Unassembled WGS sequence"/>
</dbReference>
<dbReference type="EMBL" id="JMPJ01000063">
    <property type="protein sequence ID" value="KFC79838.1"/>
    <property type="molecule type" value="Genomic_DNA"/>
</dbReference>
<evidence type="ECO:0000256" key="2">
    <source>
        <dbReference type="ARBA" id="ARBA00022448"/>
    </source>
</evidence>
<keyword evidence="8" id="KW-1185">Reference proteome</keyword>
<dbReference type="InterPro" id="IPR012842">
    <property type="entry name" value="T3SS_SctL/SctL2"/>
</dbReference>
<dbReference type="GO" id="GO:0030254">
    <property type="term" value="P:protein secretion by the type III secretion system"/>
    <property type="evidence" value="ECO:0007669"/>
    <property type="project" value="InterPro"/>
</dbReference>
<accession>A0A085G7Z3</accession>
<evidence type="ECO:0000256" key="1">
    <source>
        <dbReference type="ARBA" id="ARBA00004496"/>
    </source>
</evidence>
<name>A0A085G7Z3_EWIA3</name>
<evidence type="ECO:0000256" key="3">
    <source>
        <dbReference type="ARBA" id="ARBA00022490"/>
    </source>
</evidence>
<proteinExistence type="inferred from homology"/>
<dbReference type="Gene3D" id="1.20.5.620">
    <property type="entry name" value="F1F0 ATP synthase subunit B, membrane domain"/>
    <property type="match status" value="1"/>
</dbReference>
<comment type="caution">
    <text evidence="7">The sequence shown here is derived from an EMBL/GenBank/DDBJ whole genome shotgun (WGS) entry which is preliminary data.</text>
</comment>
<dbReference type="NCBIfam" id="TIGR02499">
    <property type="entry name" value="HrpE_YscL_not"/>
    <property type="match status" value="1"/>
</dbReference>
<evidence type="ECO:0000256" key="5">
    <source>
        <dbReference type="ARBA" id="ARBA00024335"/>
    </source>
</evidence>
<dbReference type="AlphaFoldDB" id="A0A085G7Z3"/>